<protein>
    <submittedName>
        <fullName evidence="1">Uncharacterized protein</fullName>
    </submittedName>
</protein>
<evidence type="ECO:0000313" key="2">
    <source>
        <dbReference type="Proteomes" id="UP001501578"/>
    </source>
</evidence>
<proteinExistence type="predicted"/>
<name>A0ABN1NMG6_9ACTN</name>
<organism evidence="1 2">
    <name type="scientific">Nonomuraea longicatena</name>
    <dbReference type="NCBI Taxonomy" id="83682"/>
    <lineage>
        <taxon>Bacteria</taxon>
        <taxon>Bacillati</taxon>
        <taxon>Actinomycetota</taxon>
        <taxon>Actinomycetes</taxon>
        <taxon>Streptosporangiales</taxon>
        <taxon>Streptosporangiaceae</taxon>
        <taxon>Nonomuraea</taxon>
    </lineage>
</organism>
<dbReference type="RefSeq" id="WP_343947626.1">
    <property type="nucleotide sequence ID" value="NZ_BAAAHQ010000001.1"/>
</dbReference>
<gene>
    <name evidence="1" type="ORF">GCM10009560_01230</name>
</gene>
<dbReference type="EMBL" id="BAAAHQ010000001">
    <property type="protein sequence ID" value="GAA0911689.1"/>
    <property type="molecule type" value="Genomic_DNA"/>
</dbReference>
<accession>A0ABN1NMG6</accession>
<keyword evidence="2" id="KW-1185">Reference proteome</keyword>
<sequence length="197" mass="20779">MNRRAPRRRLSRQLWYALGLVPAVAALVAVQVVPKLEQYDLVRGGTPIVPQPGAPGTFAGSSWRLAELTWSDAEGLPPGSKAVTAVIGVTPGDEAAGRELIKGCAAAVRDARERLWSAATSVKGRADLPTTCAPFDESTFTAVPAEPGTEVRWQASFVVPADAVSSLRVEVRLAQRRVDHVRLTPSAAPSAGPRPAG</sequence>
<dbReference type="Proteomes" id="UP001501578">
    <property type="component" value="Unassembled WGS sequence"/>
</dbReference>
<evidence type="ECO:0000313" key="1">
    <source>
        <dbReference type="EMBL" id="GAA0911689.1"/>
    </source>
</evidence>
<comment type="caution">
    <text evidence="1">The sequence shown here is derived from an EMBL/GenBank/DDBJ whole genome shotgun (WGS) entry which is preliminary data.</text>
</comment>
<reference evidence="1 2" key="1">
    <citation type="journal article" date="2019" name="Int. J. Syst. Evol. Microbiol.">
        <title>The Global Catalogue of Microorganisms (GCM) 10K type strain sequencing project: providing services to taxonomists for standard genome sequencing and annotation.</title>
        <authorList>
            <consortium name="The Broad Institute Genomics Platform"/>
            <consortium name="The Broad Institute Genome Sequencing Center for Infectious Disease"/>
            <person name="Wu L."/>
            <person name="Ma J."/>
        </authorList>
    </citation>
    <scope>NUCLEOTIDE SEQUENCE [LARGE SCALE GENOMIC DNA]</scope>
    <source>
        <strain evidence="1 2">JCM 11136</strain>
    </source>
</reference>